<gene>
    <name evidence="1" type="ORF">UFOVP46_145</name>
</gene>
<dbReference type="EMBL" id="LR796174">
    <property type="protein sequence ID" value="CAB4123974.1"/>
    <property type="molecule type" value="Genomic_DNA"/>
</dbReference>
<reference evidence="1" key="1">
    <citation type="submission" date="2020-04" db="EMBL/GenBank/DDBJ databases">
        <authorList>
            <person name="Chiriac C."/>
            <person name="Salcher M."/>
            <person name="Ghai R."/>
            <person name="Kavagutti S V."/>
        </authorList>
    </citation>
    <scope>NUCLEOTIDE SEQUENCE</scope>
</reference>
<sequence>MAINPTAPRLPEVDVALLQGGDAFVGPTGPSFSQPNFGIPNDQAQAEVDVTLLPGVPNQQPPVGFKHSQSANSNAWTIQHNLNFYPNVTVFDSSGGTWQEGNTVEGDVVHIDKHRLVIHFSMPV</sequence>
<feature type="non-terminal residue" evidence="1">
    <location>
        <position position="124"/>
    </location>
</feature>
<organism evidence="1">
    <name type="scientific">uncultured Caudovirales phage</name>
    <dbReference type="NCBI Taxonomy" id="2100421"/>
    <lineage>
        <taxon>Viruses</taxon>
        <taxon>Duplodnaviria</taxon>
        <taxon>Heunggongvirae</taxon>
        <taxon>Uroviricota</taxon>
        <taxon>Caudoviricetes</taxon>
        <taxon>Peduoviridae</taxon>
        <taxon>Maltschvirus</taxon>
        <taxon>Maltschvirus maltsch</taxon>
    </lineage>
</organism>
<proteinExistence type="predicted"/>
<evidence type="ECO:0000313" key="1">
    <source>
        <dbReference type="EMBL" id="CAB4123974.1"/>
    </source>
</evidence>
<protein>
    <submittedName>
        <fullName evidence="1">Uncharacterized protein</fullName>
    </submittedName>
</protein>
<name>A0A6J5KNI7_9CAUD</name>
<accession>A0A6J5KNI7</accession>